<accession>A0A1C6S782</accession>
<dbReference type="InterPro" id="IPR010071">
    <property type="entry name" value="AA_adenyl_dom"/>
</dbReference>
<organism evidence="2 3">
    <name type="scientific">Micromonospora inyonensis</name>
    <dbReference type="NCBI Taxonomy" id="47866"/>
    <lineage>
        <taxon>Bacteria</taxon>
        <taxon>Bacillati</taxon>
        <taxon>Actinomycetota</taxon>
        <taxon>Actinomycetes</taxon>
        <taxon>Micromonosporales</taxon>
        <taxon>Micromonosporaceae</taxon>
        <taxon>Micromonospora</taxon>
    </lineage>
</organism>
<evidence type="ECO:0000259" key="1">
    <source>
        <dbReference type="PROSITE" id="PS50075"/>
    </source>
</evidence>
<dbReference type="SUPFAM" id="SSF56801">
    <property type="entry name" value="Acetyl-CoA synthetase-like"/>
    <property type="match status" value="1"/>
</dbReference>
<dbReference type="InterPro" id="IPR042099">
    <property type="entry name" value="ANL_N_sf"/>
</dbReference>
<dbReference type="PANTHER" id="PTHR45527">
    <property type="entry name" value="NONRIBOSOMAL PEPTIDE SYNTHETASE"/>
    <property type="match status" value="1"/>
</dbReference>
<dbReference type="InterPro" id="IPR009081">
    <property type="entry name" value="PP-bd_ACP"/>
</dbReference>
<dbReference type="InterPro" id="IPR000873">
    <property type="entry name" value="AMP-dep_synth/lig_dom"/>
</dbReference>
<dbReference type="Gene3D" id="3.30.300.30">
    <property type="match status" value="1"/>
</dbReference>
<dbReference type="EMBL" id="FMHU01000002">
    <property type="protein sequence ID" value="SCL25330.1"/>
    <property type="molecule type" value="Genomic_DNA"/>
</dbReference>
<dbReference type="InterPro" id="IPR020845">
    <property type="entry name" value="AMP-binding_CS"/>
</dbReference>
<protein>
    <submittedName>
        <fullName evidence="2">Amino acid adenylation domain-containing protein</fullName>
    </submittedName>
</protein>
<dbReference type="GO" id="GO:0044550">
    <property type="term" value="P:secondary metabolite biosynthetic process"/>
    <property type="evidence" value="ECO:0007669"/>
    <property type="project" value="TreeGrafter"/>
</dbReference>
<dbReference type="Pfam" id="PF13193">
    <property type="entry name" value="AMP-binding_C"/>
    <property type="match status" value="1"/>
</dbReference>
<feature type="domain" description="Carrier" evidence="1">
    <location>
        <begin position="745"/>
        <end position="819"/>
    </location>
</feature>
<gene>
    <name evidence="2" type="ORF">GA0074694_4190</name>
</gene>
<name>A0A1C6S782_9ACTN</name>
<dbReference type="Pfam" id="PF00501">
    <property type="entry name" value="AMP-binding"/>
    <property type="match status" value="1"/>
</dbReference>
<dbReference type="InterPro" id="IPR036736">
    <property type="entry name" value="ACP-like_sf"/>
</dbReference>
<sequence length="824" mass="87116">MADSVLHAAAYAGRAPDPHRPLFTETTVVAADDPRAAAVRRRILRRPIDPSRAGDRQVLLRYVDGTEHLLVSTVRAGEAVAPVPPWATFAGLPDPAEPSELVWRAEAALDQADVIAAAAVVLARYTGTSLVALGTENGAVEVDAADDAPRVRIRTSIRPATTVAAPAEVAVVCADPEVLDEWRSRPIAPIELSLRDRQLTLHTQAGVHPRAARAFLDAVTAVLTADEARPVGGVEIAAEPPAPTRLAVGDDESIVSAVLARSRERPDAVAVRCGSRTISYQRLSDEAYAVATRLAAVGVRRGDRVGVTVEPDESLIPVLLGVLMAGAAYVPLDPAYPRMRLAFMAEDAGVAAVIGPDGTVDTTAPVLPVRGPAEPAELPSIGAPDAAYVIYTSGSTGRPKGVLVAHRTVLNLLAATADFGFSEADVWTVFHSYAFDFSVWEIWGCLATGGRLVVVPRETARDPYAFHRLLIDEGVTVLNQTPSAFAQLSAVDGGECDSVRLLVFGGEPLDVSVLRSWLDRYPRQRVENMYGITETTVHCTRRTILPVDVALAGRSVGQALPGWSLCVRDAAGRVLPVGVPGEIYVEGAGVTHGYLGRPGLTAQRFTATAGGRRRYRSGDRGRLRPDGELEHLGRLDGQVKVRGHRIELGEVRAALLDQLGVAAAAVVVRRHDDDAFLAAYVVGPADPARLGQALANRLPVHYLPRTITPIDQLPTTVNGKLDVARLPGPTVATSATAPPGGDAGTPADGPLAWVLALWERLLRRPVGPDDNLFLIGGTSLLALKTALEARGAGFGEVTVKDVYRHPVARALAATLATGVQDASA</sequence>
<dbReference type="PANTHER" id="PTHR45527:SF1">
    <property type="entry name" value="FATTY ACID SYNTHASE"/>
    <property type="match status" value="1"/>
</dbReference>
<dbReference type="Gene3D" id="1.10.1200.10">
    <property type="entry name" value="ACP-like"/>
    <property type="match status" value="1"/>
</dbReference>
<dbReference type="RefSeq" id="WP_091460849.1">
    <property type="nucleotide sequence ID" value="NZ_FMHU01000002.1"/>
</dbReference>
<keyword evidence="3" id="KW-1185">Reference proteome</keyword>
<dbReference type="SUPFAM" id="SSF47336">
    <property type="entry name" value="ACP-like"/>
    <property type="match status" value="1"/>
</dbReference>
<dbReference type="Pfam" id="PF00550">
    <property type="entry name" value="PP-binding"/>
    <property type="match status" value="1"/>
</dbReference>
<dbReference type="GO" id="GO:0043041">
    <property type="term" value="P:amino acid activation for nonribosomal peptide biosynthetic process"/>
    <property type="evidence" value="ECO:0007669"/>
    <property type="project" value="TreeGrafter"/>
</dbReference>
<proteinExistence type="predicted"/>
<dbReference type="PROSITE" id="PS50075">
    <property type="entry name" value="CARRIER"/>
    <property type="match status" value="1"/>
</dbReference>
<dbReference type="Gene3D" id="3.40.50.12780">
    <property type="entry name" value="N-terminal domain of ligase-like"/>
    <property type="match status" value="1"/>
</dbReference>
<dbReference type="GO" id="GO:0031177">
    <property type="term" value="F:phosphopantetheine binding"/>
    <property type="evidence" value="ECO:0007669"/>
    <property type="project" value="TreeGrafter"/>
</dbReference>
<dbReference type="Proteomes" id="UP000198906">
    <property type="component" value="Unassembled WGS sequence"/>
</dbReference>
<dbReference type="PROSITE" id="PS00455">
    <property type="entry name" value="AMP_BINDING"/>
    <property type="match status" value="1"/>
</dbReference>
<reference evidence="3" key="1">
    <citation type="submission" date="2016-06" db="EMBL/GenBank/DDBJ databases">
        <authorList>
            <person name="Varghese N."/>
        </authorList>
    </citation>
    <scope>NUCLEOTIDE SEQUENCE [LARGE SCALE GENOMIC DNA]</scope>
    <source>
        <strain evidence="3">DSM 46123</strain>
    </source>
</reference>
<dbReference type="GO" id="GO:0005829">
    <property type="term" value="C:cytosol"/>
    <property type="evidence" value="ECO:0007669"/>
    <property type="project" value="TreeGrafter"/>
</dbReference>
<evidence type="ECO:0000313" key="3">
    <source>
        <dbReference type="Proteomes" id="UP000198906"/>
    </source>
</evidence>
<dbReference type="InterPro" id="IPR025110">
    <property type="entry name" value="AMP-bd_C"/>
</dbReference>
<dbReference type="InterPro" id="IPR045851">
    <property type="entry name" value="AMP-bd_C_sf"/>
</dbReference>
<evidence type="ECO:0000313" key="2">
    <source>
        <dbReference type="EMBL" id="SCL25330.1"/>
    </source>
</evidence>
<dbReference type="AlphaFoldDB" id="A0A1C6S782"/>
<dbReference type="STRING" id="47866.GA0074694_4190"/>
<dbReference type="NCBIfam" id="TIGR01733">
    <property type="entry name" value="AA-adenyl-dom"/>
    <property type="match status" value="1"/>
</dbReference>